<keyword evidence="1" id="KW-0067">ATP-binding</keyword>
<dbReference type="GO" id="GO:0016787">
    <property type="term" value="F:hydrolase activity"/>
    <property type="evidence" value="ECO:0007669"/>
    <property type="project" value="UniProtKB-KW"/>
</dbReference>
<proteinExistence type="predicted"/>
<dbReference type="EMBL" id="ONZF01000004">
    <property type="protein sequence ID" value="SPJ24548.1"/>
    <property type="molecule type" value="Genomic_DNA"/>
</dbReference>
<sequence length="60" mass="6862">MSPEAQRRMLGRKLAMVFLDPMMTLNPVLRVGDQMAMAVRVHANVSKTAVWEQARQREHA</sequence>
<dbReference type="Proteomes" id="UP000244912">
    <property type="component" value="Unassembled WGS sequence"/>
</dbReference>
<gene>
    <name evidence="1" type="primary">gsiA_6</name>
    <name evidence="1" type="ORF">PAA8504_02381</name>
</gene>
<name>A0A2R8BWK9_9RHOB</name>
<evidence type="ECO:0000313" key="1">
    <source>
        <dbReference type="EMBL" id="SPJ24548.1"/>
    </source>
</evidence>
<dbReference type="GO" id="GO:0005524">
    <property type="term" value="F:ATP binding"/>
    <property type="evidence" value="ECO:0007669"/>
    <property type="project" value="UniProtKB-KW"/>
</dbReference>
<dbReference type="RefSeq" id="WP_245897596.1">
    <property type="nucleotide sequence ID" value="NZ_ONZF01000004.1"/>
</dbReference>
<protein>
    <submittedName>
        <fullName evidence="1">Glutathione import ATP-binding protein GsiA</fullName>
        <ecNumber evidence="1">3.6.3.-</ecNumber>
    </submittedName>
</protein>
<keyword evidence="1" id="KW-0378">Hydrolase</keyword>
<reference evidence="1 2" key="1">
    <citation type="submission" date="2018-03" db="EMBL/GenBank/DDBJ databases">
        <authorList>
            <person name="Keele B.F."/>
        </authorList>
    </citation>
    <scope>NUCLEOTIDE SEQUENCE [LARGE SCALE GENOMIC DNA]</scope>
    <source>
        <strain evidence="1 2">CECT 8504</strain>
    </source>
</reference>
<evidence type="ECO:0000313" key="2">
    <source>
        <dbReference type="Proteomes" id="UP000244912"/>
    </source>
</evidence>
<organism evidence="1 2">
    <name type="scientific">Palleronia abyssalis</name>
    <dbReference type="NCBI Taxonomy" id="1501240"/>
    <lineage>
        <taxon>Bacteria</taxon>
        <taxon>Pseudomonadati</taxon>
        <taxon>Pseudomonadota</taxon>
        <taxon>Alphaproteobacteria</taxon>
        <taxon>Rhodobacterales</taxon>
        <taxon>Roseobacteraceae</taxon>
        <taxon>Palleronia</taxon>
    </lineage>
</organism>
<keyword evidence="1" id="KW-0547">Nucleotide-binding</keyword>
<accession>A0A2R8BWK9</accession>
<keyword evidence="2" id="KW-1185">Reference proteome</keyword>
<dbReference type="EC" id="3.6.3.-" evidence="1"/>
<dbReference type="AlphaFoldDB" id="A0A2R8BWK9"/>